<name>A0A0A0UUD0_BIFBR</name>
<organism evidence="1">
    <name type="scientific">Bifidobacterium breve</name>
    <dbReference type="NCBI Taxonomy" id="1685"/>
    <lineage>
        <taxon>Bacteria</taxon>
        <taxon>Bacillati</taxon>
        <taxon>Actinomycetota</taxon>
        <taxon>Actinomycetes</taxon>
        <taxon>Bifidobacteriales</taxon>
        <taxon>Bifidobacteriaceae</taxon>
        <taxon>Bifidobacterium</taxon>
    </lineage>
</organism>
<proteinExistence type="predicted"/>
<gene>
    <name evidence="1" type="ORF">B7017_p0067</name>
</gene>
<keyword evidence="1" id="KW-0614">Plasmid</keyword>
<evidence type="ECO:0000313" key="1">
    <source>
        <dbReference type="EMBL" id="AIW55121.1"/>
    </source>
</evidence>
<reference evidence="1" key="1">
    <citation type="journal article" date="2015" name="Appl. Environ. Microbiol.">
        <title>Discovery of a conjugative megaplasmid in Bifidobacterium breve.</title>
        <authorList>
            <person name="Bottacini F."/>
            <person name="O'Connell Motherway M."/>
            <person name="Casey E."/>
            <person name="McDonnell B."/>
            <person name="Mahony J."/>
            <person name="Ventura M."/>
            <person name="van Sinderen D."/>
        </authorList>
    </citation>
    <scope>NUCLEOTIDE SEQUENCE</scope>
    <source>
        <strain evidence="1">JCM 7017</strain>
        <plasmid evidence="1">megaplasmid pMP7017</plasmid>
    </source>
</reference>
<dbReference type="AlphaFoldDB" id="A0A0A0UUD0"/>
<dbReference type="RefSeq" id="WP_052791080.1">
    <property type="nucleotide sequence ID" value="NZ_JASPDM010000027.1"/>
</dbReference>
<protein>
    <submittedName>
        <fullName evidence="1">Uncharacterized protein</fullName>
    </submittedName>
</protein>
<dbReference type="EMBL" id="KM406416">
    <property type="protein sequence ID" value="AIW55121.1"/>
    <property type="molecule type" value="Genomic_DNA"/>
</dbReference>
<sequence>MAENATRFWRTMTFRQLNGRRVRLTAHNGELILEIKLAPGFGRSLGSRQNLIAGMKFGELFHEGHDGFMELSRQNADIEIELLPDKPTYETITDRDEIREGDIAVAKDGNHYPILGANDGRITIDVYGQSITLSRENFDHSLRPKLQLPDHPGLWRDGEDNLYEAWKANSGILFLRQSRRNGHWISGDVIPIDRALEGEDSVTLAELAKQSPFTEIEVNI</sequence>
<geneLocation type="plasmid" evidence="1">
    <name>megaplasmid pMP7017</name>
</geneLocation>
<accession>A0A0A0UUD0</accession>